<dbReference type="SUPFAM" id="SSF53955">
    <property type="entry name" value="Lysozyme-like"/>
    <property type="match status" value="1"/>
</dbReference>
<name>A0A5Q6RXI3_9ACTN</name>
<accession>A0A5Q6RXI3</accession>
<dbReference type="Pfam" id="PF07501">
    <property type="entry name" value="G5"/>
    <property type="match status" value="1"/>
</dbReference>
<dbReference type="Pfam" id="PF06737">
    <property type="entry name" value="Transglycosylas"/>
    <property type="match status" value="1"/>
</dbReference>
<dbReference type="Proteomes" id="UP000307768">
    <property type="component" value="Unassembled WGS sequence"/>
</dbReference>
<sequence>MPTSPTCAPRSTPTPTRPSAAPGAERRRPSAPRRPAPPVRAALPVRAAPPVRASPPPFHPPHLRGSRGKPLSTTADLRGTAGICDGSVANADRGPTCGNHTAVSSPNPRDPRHGGWVSGHDLVTLPRVFVSSPPPGSPVRTRLALTTVSTVVVAAIVAGVLAFTVLSKTVTLSVDGKETQVRTFGGTVSDVLDAEGIELGDRDVVAPSVGASVKDGTKVAVRYARKLVLTVDGTATTYWTTALQVDDALSQLGIRPHAAAELSTSRSATVPRAGLALTITSPNKIRLVADGDKKNVYAAGETVADALASLGITLGALDEVDPRPATALKDGMRVQVVRVAKTVRTKTETVDFKTKVREVDSMKAGKVDVVRKGKPGTAKVTYEIVRADGKVRSRKVVKTVVLTKAVAQIERHGTKPDTPSIDPGDGSVWDRLAQCESGGNWSINTGNGYYGGLQFNLGTWRAYGGQGYPHENSREQQIAVATKLRDANGGSYGSWPHCAAQLGLPT</sequence>
<evidence type="ECO:0000259" key="5">
    <source>
        <dbReference type="PROSITE" id="PS51109"/>
    </source>
</evidence>
<reference evidence="6 7" key="1">
    <citation type="submission" date="2019-09" db="EMBL/GenBank/DDBJ databases">
        <title>Mumia zhuanghuii sp. nov. isolated from the intestinal contents of plateau pika (Ochotona curzoniae) in the Qinghai-Tibet plateau of China.</title>
        <authorList>
            <person name="Tian Z."/>
        </authorList>
    </citation>
    <scope>NUCLEOTIDE SEQUENCE [LARGE SCALE GENOMIC DNA]</scope>
    <source>
        <strain evidence="7">350</strain>
    </source>
</reference>
<evidence type="ECO:0000256" key="2">
    <source>
        <dbReference type="ARBA" id="ARBA00022729"/>
    </source>
</evidence>
<gene>
    <name evidence="6" type="ORF">FE697_011655</name>
</gene>
<dbReference type="InterPro" id="IPR023346">
    <property type="entry name" value="Lysozyme-like_dom_sf"/>
</dbReference>
<organism evidence="6 7">
    <name type="scientific">Mumia zhuanghuii</name>
    <dbReference type="NCBI Taxonomy" id="2585211"/>
    <lineage>
        <taxon>Bacteria</taxon>
        <taxon>Bacillati</taxon>
        <taxon>Actinomycetota</taxon>
        <taxon>Actinomycetes</taxon>
        <taxon>Propionibacteriales</taxon>
        <taxon>Nocardioidaceae</taxon>
        <taxon>Mumia</taxon>
    </lineage>
</organism>
<evidence type="ECO:0000313" key="7">
    <source>
        <dbReference type="Proteomes" id="UP000307768"/>
    </source>
</evidence>
<proteinExistence type="inferred from homology"/>
<comment type="similarity">
    <text evidence="1">Belongs to the transglycosylase family. Rpf subfamily.</text>
</comment>
<dbReference type="GO" id="GO:0016787">
    <property type="term" value="F:hydrolase activity"/>
    <property type="evidence" value="ECO:0007669"/>
    <property type="project" value="UniProtKB-KW"/>
</dbReference>
<dbReference type="OrthoDB" id="1404170at2"/>
<dbReference type="InterPro" id="IPR010618">
    <property type="entry name" value="RPF"/>
</dbReference>
<dbReference type="PROSITE" id="PS51109">
    <property type="entry name" value="G5"/>
    <property type="match status" value="1"/>
</dbReference>
<dbReference type="Gene3D" id="2.20.230.10">
    <property type="entry name" value="Resuscitation-promoting factor rpfb"/>
    <property type="match status" value="1"/>
</dbReference>
<feature type="region of interest" description="Disordered" evidence="4">
    <location>
        <begin position="1"/>
        <end position="113"/>
    </location>
</feature>
<keyword evidence="2" id="KW-0732">Signal</keyword>
<dbReference type="InterPro" id="IPR011098">
    <property type="entry name" value="G5_dom"/>
</dbReference>
<dbReference type="InterPro" id="IPR007137">
    <property type="entry name" value="DUF348"/>
</dbReference>
<protein>
    <submittedName>
        <fullName evidence="6">DUF348 domain-containing protein</fullName>
    </submittedName>
</protein>
<dbReference type="SMART" id="SM01208">
    <property type="entry name" value="G5"/>
    <property type="match status" value="1"/>
</dbReference>
<dbReference type="AlphaFoldDB" id="A0A5Q6RXI3"/>
<feature type="compositionally biased region" description="Polar residues" evidence="4">
    <location>
        <begin position="98"/>
        <end position="107"/>
    </location>
</feature>
<evidence type="ECO:0000256" key="3">
    <source>
        <dbReference type="ARBA" id="ARBA00022801"/>
    </source>
</evidence>
<evidence type="ECO:0000313" key="6">
    <source>
        <dbReference type="EMBL" id="KAA1422805.1"/>
    </source>
</evidence>
<comment type="caution">
    <text evidence="6">The sequence shown here is derived from an EMBL/GenBank/DDBJ whole genome shotgun (WGS) entry which is preliminary data.</text>
</comment>
<dbReference type="CDD" id="cd13925">
    <property type="entry name" value="RPF"/>
    <property type="match status" value="1"/>
</dbReference>
<dbReference type="EMBL" id="VDFQ02000003">
    <property type="protein sequence ID" value="KAA1422805.1"/>
    <property type="molecule type" value="Genomic_DNA"/>
</dbReference>
<evidence type="ECO:0000256" key="4">
    <source>
        <dbReference type="SAM" id="MobiDB-lite"/>
    </source>
</evidence>
<dbReference type="Pfam" id="PF03990">
    <property type="entry name" value="DUF348"/>
    <property type="match status" value="3"/>
</dbReference>
<feature type="compositionally biased region" description="Low complexity" evidence="4">
    <location>
        <begin position="39"/>
        <end position="51"/>
    </location>
</feature>
<keyword evidence="3" id="KW-0378">Hydrolase</keyword>
<evidence type="ECO:0000256" key="1">
    <source>
        <dbReference type="ARBA" id="ARBA00010830"/>
    </source>
</evidence>
<dbReference type="Gene3D" id="1.10.530.10">
    <property type="match status" value="1"/>
</dbReference>
<feature type="compositionally biased region" description="Low complexity" evidence="4">
    <location>
        <begin position="1"/>
        <end position="23"/>
    </location>
</feature>
<feature type="domain" description="G5" evidence="5">
    <location>
        <begin position="336"/>
        <end position="416"/>
    </location>
</feature>